<evidence type="ECO:0000313" key="2">
    <source>
        <dbReference type="Proteomes" id="UP000037035"/>
    </source>
</evidence>
<dbReference type="VEuPathDB" id="FungiDB:VP01_406g1"/>
<reference evidence="1 2" key="1">
    <citation type="submission" date="2015-08" db="EMBL/GenBank/DDBJ databases">
        <title>Next Generation Sequencing and Analysis of the Genome of Puccinia sorghi L Schw, the Causal Agent of Maize Common Rust.</title>
        <authorList>
            <person name="Rochi L."/>
            <person name="Burguener G."/>
            <person name="Darino M."/>
            <person name="Turjanski A."/>
            <person name="Kreff E."/>
            <person name="Dieguez M.J."/>
            <person name="Sacco F."/>
        </authorList>
    </citation>
    <scope>NUCLEOTIDE SEQUENCE [LARGE SCALE GENOMIC DNA]</scope>
    <source>
        <strain evidence="1 2">RO10H11247</strain>
    </source>
</reference>
<gene>
    <name evidence="1" type="ORF">VP01_406g1</name>
</gene>
<dbReference type="AlphaFoldDB" id="A0A0L6UTF2"/>
<sequence length="98" mass="11211">MHQFPTLSMALPIYMSLIKTIYHIRSKYNVAQLIPAADDMIIKLKKYLVLALKKPVPICSMILDPQIKLKHLEKNQAFLVEHDIATLTINQALQINSI</sequence>
<proteinExistence type="predicted"/>
<dbReference type="STRING" id="27349.A0A0L6UTF2"/>
<organism evidence="1 2">
    <name type="scientific">Puccinia sorghi</name>
    <dbReference type="NCBI Taxonomy" id="27349"/>
    <lineage>
        <taxon>Eukaryota</taxon>
        <taxon>Fungi</taxon>
        <taxon>Dikarya</taxon>
        <taxon>Basidiomycota</taxon>
        <taxon>Pucciniomycotina</taxon>
        <taxon>Pucciniomycetes</taxon>
        <taxon>Pucciniales</taxon>
        <taxon>Pucciniaceae</taxon>
        <taxon>Puccinia</taxon>
    </lineage>
</organism>
<dbReference type="Proteomes" id="UP000037035">
    <property type="component" value="Unassembled WGS sequence"/>
</dbReference>
<comment type="caution">
    <text evidence="1">The sequence shown here is derived from an EMBL/GenBank/DDBJ whole genome shotgun (WGS) entry which is preliminary data.</text>
</comment>
<protein>
    <recommendedName>
        <fullName evidence="3">HAT C-terminal dimerisation domain-containing protein</fullName>
    </recommendedName>
</protein>
<evidence type="ECO:0000313" key="1">
    <source>
        <dbReference type="EMBL" id="KNZ51145.1"/>
    </source>
</evidence>
<keyword evidence="2" id="KW-1185">Reference proteome</keyword>
<accession>A0A0L6UTF2</accession>
<evidence type="ECO:0008006" key="3">
    <source>
        <dbReference type="Google" id="ProtNLM"/>
    </source>
</evidence>
<dbReference type="EMBL" id="LAVV01009135">
    <property type="protein sequence ID" value="KNZ51145.1"/>
    <property type="molecule type" value="Genomic_DNA"/>
</dbReference>
<name>A0A0L6UTF2_9BASI</name>
<dbReference type="OrthoDB" id="10494749at2759"/>